<dbReference type="InterPro" id="IPR050109">
    <property type="entry name" value="HTH-type_TetR-like_transc_reg"/>
</dbReference>
<feature type="domain" description="HTH tetR-type" evidence="5">
    <location>
        <begin position="249"/>
        <end position="309"/>
    </location>
</feature>
<dbReference type="Proteomes" id="UP001139158">
    <property type="component" value="Unassembled WGS sequence"/>
</dbReference>
<dbReference type="SUPFAM" id="SSF46689">
    <property type="entry name" value="Homeodomain-like"/>
    <property type="match status" value="2"/>
</dbReference>
<protein>
    <submittedName>
        <fullName evidence="6">TetR/AcrR family transcriptional regulator</fullName>
    </submittedName>
</protein>
<accession>A0A9X1MEN4</accession>
<dbReference type="EMBL" id="JAJFZV010000008">
    <property type="protein sequence ID" value="MCC3297890.1"/>
    <property type="molecule type" value="Genomic_DNA"/>
</dbReference>
<evidence type="ECO:0000313" key="7">
    <source>
        <dbReference type="Proteomes" id="UP001139158"/>
    </source>
</evidence>
<organism evidence="6 7">
    <name type="scientific">Arthrobacter caoxuetaonis</name>
    <dbReference type="NCBI Taxonomy" id="2886935"/>
    <lineage>
        <taxon>Bacteria</taxon>
        <taxon>Bacillati</taxon>
        <taxon>Actinomycetota</taxon>
        <taxon>Actinomycetes</taxon>
        <taxon>Micrococcales</taxon>
        <taxon>Micrococcaceae</taxon>
        <taxon>Arthrobacter</taxon>
    </lineage>
</organism>
<dbReference type="GO" id="GO:0000976">
    <property type="term" value="F:transcription cis-regulatory region binding"/>
    <property type="evidence" value="ECO:0007669"/>
    <property type="project" value="TreeGrafter"/>
</dbReference>
<reference evidence="6" key="1">
    <citation type="submission" date="2021-10" db="EMBL/GenBank/DDBJ databases">
        <title>Novel species in genus Arthrobacter.</title>
        <authorList>
            <person name="Liu Y."/>
        </authorList>
    </citation>
    <scope>NUCLEOTIDE SEQUENCE</scope>
    <source>
        <strain evidence="6">Zg-Y453</strain>
    </source>
</reference>
<feature type="domain" description="HTH tetR-type" evidence="5">
    <location>
        <begin position="24"/>
        <end position="84"/>
    </location>
</feature>
<dbReference type="PANTHER" id="PTHR30055">
    <property type="entry name" value="HTH-TYPE TRANSCRIPTIONAL REGULATOR RUTR"/>
    <property type="match status" value="1"/>
</dbReference>
<dbReference type="GO" id="GO:0003700">
    <property type="term" value="F:DNA-binding transcription factor activity"/>
    <property type="evidence" value="ECO:0007669"/>
    <property type="project" value="TreeGrafter"/>
</dbReference>
<dbReference type="PROSITE" id="PS50977">
    <property type="entry name" value="HTH_TETR_2"/>
    <property type="match status" value="2"/>
</dbReference>
<keyword evidence="7" id="KW-1185">Reference proteome</keyword>
<evidence type="ECO:0000313" key="6">
    <source>
        <dbReference type="EMBL" id="MCC3297890.1"/>
    </source>
</evidence>
<sequence length="452" mass="47644">MIERNAMGKAADGHPVSARVRRRKATDQAIAAAAVEAALELGFDRVTVEMICSAAGVSRSTFFNYYSSRDAAIIGRTIAAPTPEQTDRAMSGHPGSPVDGLLDLVVPAVASFATGPELRTARARLLAGQPAALRQYSAGLILVQNNLTEAAEAWLTAHPESARLPGRPRVEATLAVTAVYAAMQAVTGGWSIPLREVPDPLAACHCVIESLRTLVGLREPTPPGPAEILKLPVPAEEVPATGLRERKRRDTESRLELAAVRFALERGFAGVTVDEICREAVVSRSTFFNYFPAREAAIVGRPLEVLTGAAAADVLAPHGNDLPTGVFALMAESLMRARVNPDVARLRTELALKEQAARDAGTATLVDAGEALMNVVRDWLIANPQHARLPGQPAAEAVLASNAAYAGVSVLRAGWLAVAGDPEASAATFAAAMDDLRTVLEDRAPDNTAESA</sequence>
<evidence type="ECO:0000256" key="2">
    <source>
        <dbReference type="ARBA" id="ARBA00023125"/>
    </source>
</evidence>
<keyword evidence="1" id="KW-0805">Transcription regulation</keyword>
<feature type="DNA-binding region" description="H-T-H motif" evidence="4">
    <location>
        <begin position="272"/>
        <end position="291"/>
    </location>
</feature>
<gene>
    <name evidence="6" type="ORF">LJ757_08750</name>
</gene>
<dbReference type="Gene3D" id="1.10.357.10">
    <property type="entry name" value="Tetracycline Repressor, domain 2"/>
    <property type="match status" value="2"/>
</dbReference>
<keyword evidence="3" id="KW-0804">Transcription</keyword>
<dbReference type="RefSeq" id="WP_227895767.1">
    <property type="nucleotide sequence ID" value="NZ_CP099466.1"/>
</dbReference>
<evidence type="ECO:0000256" key="1">
    <source>
        <dbReference type="ARBA" id="ARBA00023015"/>
    </source>
</evidence>
<dbReference type="InterPro" id="IPR001647">
    <property type="entry name" value="HTH_TetR"/>
</dbReference>
<comment type="caution">
    <text evidence="6">The sequence shown here is derived from an EMBL/GenBank/DDBJ whole genome shotgun (WGS) entry which is preliminary data.</text>
</comment>
<keyword evidence="2 4" id="KW-0238">DNA-binding</keyword>
<dbReference type="PANTHER" id="PTHR30055:SF238">
    <property type="entry name" value="MYCOFACTOCIN BIOSYNTHESIS TRANSCRIPTIONAL REGULATOR MFTR-RELATED"/>
    <property type="match status" value="1"/>
</dbReference>
<evidence type="ECO:0000256" key="4">
    <source>
        <dbReference type="PROSITE-ProRule" id="PRU00335"/>
    </source>
</evidence>
<feature type="DNA-binding region" description="H-T-H motif" evidence="4">
    <location>
        <begin position="47"/>
        <end position="66"/>
    </location>
</feature>
<evidence type="ECO:0000256" key="3">
    <source>
        <dbReference type="ARBA" id="ARBA00023163"/>
    </source>
</evidence>
<dbReference type="InterPro" id="IPR009057">
    <property type="entry name" value="Homeodomain-like_sf"/>
</dbReference>
<evidence type="ECO:0000259" key="5">
    <source>
        <dbReference type="PROSITE" id="PS50977"/>
    </source>
</evidence>
<name>A0A9X1MEN4_9MICC</name>
<dbReference type="Pfam" id="PF00440">
    <property type="entry name" value="TetR_N"/>
    <property type="match status" value="2"/>
</dbReference>
<dbReference type="AlphaFoldDB" id="A0A9X1MEN4"/>
<proteinExistence type="predicted"/>